<dbReference type="Proteomes" id="UP000006868">
    <property type="component" value="Chromosome"/>
</dbReference>
<keyword evidence="3" id="KW-1003">Cell membrane</keyword>
<dbReference type="PROSITE" id="PS50928">
    <property type="entry name" value="ABC_TM1"/>
    <property type="match status" value="1"/>
</dbReference>
<keyword evidence="6 7" id="KW-0472">Membrane</keyword>
<keyword evidence="4 7" id="KW-0812">Transmembrane</keyword>
<dbReference type="AlphaFoldDB" id="E3E4E6"/>
<dbReference type="CDD" id="cd06261">
    <property type="entry name" value="TM_PBP2"/>
    <property type="match status" value="1"/>
</dbReference>
<reference evidence="9 10" key="1">
    <citation type="journal article" date="2011" name="J. Bacteriol.">
        <title>Complete genome sequence of Paenibacillus polymyxa SC2, a strain of plant growth-promoting Rhizobacterium with broad-spectrum antimicrobial activity.</title>
        <authorList>
            <person name="Ma M."/>
            <person name="Wang C."/>
            <person name="Ding Y."/>
            <person name="Li L."/>
            <person name="Shen D."/>
            <person name="Jiang X."/>
            <person name="Guan D."/>
            <person name="Cao F."/>
            <person name="Chen H."/>
            <person name="Feng R."/>
            <person name="Wang X."/>
            <person name="Ge Y."/>
            <person name="Yao L."/>
            <person name="Bing X."/>
            <person name="Yang X."/>
            <person name="Li J."/>
            <person name="Du B."/>
        </authorList>
    </citation>
    <scope>NUCLEOTIDE SEQUENCE [LARGE SCALE GENOMIC DNA]</scope>
    <source>
        <strain evidence="9 10">SC2</strain>
    </source>
</reference>
<dbReference type="eggNOG" id="COG4209">
    <property type="taxonomic scope" value="Bacteria"/>
</dbReference>
<evidence type="ECO:0000256" key="7">
    <source>
        <dbReference type="RuleBase" id="RU363032"/>
    </source>
</evidence>
<feature type="transmembrane region" description="Helical" evidence="7">
    <location>
        <begin position="39"/>
        <end position="58"/>
    </location>
</feature>
<accession>E3E4E6</accession>
<feature type="transmembrane region" description="Helical" evidence="7">
    <location>
        <begin position="137"/>
        <end position="160"/>
    </location>
</feature>
<dbReference type="InterPro" id="IPR000515">
    <property type="entry name" value="MetI-like"/>
</dbReference>
<evidence type="ECO:0000313" key="10">
    <source>
        <dbReference type="Proteomes" id="UP000006868"/>
    </source>
</evidence>
<keyword evidence="5 7" id="KW-1133">Transmembrane helix</keyword>
<dbReference type="PANTHER" id="PTHR43227">
    <property type="entry name" value="BLL4140 PROTEIN"/>
    <property type="match status" value="1"/>
</dbReference>
<proteinExistence type="inferred from homology"/>
<feature type="domain" description="ABC transmembrane type-1" evidence="8">
    <location>
        <begin position="100"/>
        <end position="315"/>
    </location>
</feature>
<dbReference type="SUPFAM" id="SSF161098">
    <property type="entry name" value="MetI-like"/>
    <property type="match status" value="1"/>
</dbReference>
<evidence type="ECO:0000313" key="9">
    <source>
        <dbReference type="EMBL" id="ADO56686.2"/>
    </source>
</evidence>
<evidence type="ECO:0000256" key="6">
    <source>
        <dbReference type="ARBA" id="ARBA00023136"/>
    </source>
</evidence>
<evidence type="ECO:0000256" key="2">
    <source>
        <dbReference type="ARBA" id="ARBA00022448"/>
    </source>
</evidence>
<dbReference type="PANTHER" id="PTHR43227:SF11">
    <property type="entry name" value="BLL4140 PROTEIN"/>
    <property type="match status" value="1"/>
</dbReference>
<protein>
    <submittedName>
        <fullName evidence="9">Sugar ABC transporter permease</fullName>
    </submittedName>
</protein>
<evidence type="ECO:0000256" key="4">
    <source>
        <dbReference type="ARBA" id="ARBA00022692"/>
    </source>
</evidence>
<dbReference type="InterPro" id="IPR035906">
    <property type="entry name" value="MetI-like_sf"/>
</dbReference>
<name>E3E4E6_PAEPS</name>
<feature type="transmembrane region" description="Helical" evidence="7">
    <location>
        <begin position="294"/>
        <end position="315"/>
    </location>
</feature>
<evidence type="ECO:0000256" key="5">
    <source>
        <dbReference type="ARBA" id="ARBA00022989"/>
    </source>
</evidence>
<gene>
    <name evidence="9" type="primary">lplB7</name>
    <name evidence="9" type="ORF">PPSC2_12740</name>
</gene>
<dbReference type="InterPro" id="IPR050809">
    <property type="entry name" value="UgpAE/MalFG_permease"/>
</dbReference>
<sequence>MKISYVKKGNVMVNTKISELDHSTIKPNRKIWNQIKRDYELYLFLLPIIIIYLVFKYYPMYGIQIAFKDFSPSRGIWESEWVGFKHFIDFFDSYNFWTIMTNTLTLSVLSLVFSFPAPIIIAIMLNQMLAKRYKKIVQTVIYAPHFISTVVLVGMLNVFLSPNSGIVNHIITWFGGDPIMFLADEGWFRPLYILSGVWQETGFATIIYLAALAGVNPELHEAAIMDGASKWKRVMHVDIPNILPTIVILLILALGNIMGIGFEKAFLMQNDLNYATSNIIPTYVYEIGIQKAQYSFSTAIGLFNSVVNIILIVTVNRIAKKLTETSLW</sequence>
<keyword evidence="2 7" id="KW-0813">Transport</keyword>
<comment type="subcellular location">
    <subcellularLocation>
        <location evidence="1 7">Cell membrane</location>
        <topology evidence="1 7">Multi-pass membrane protein</topology>
    </subcellularLocation>
</comment>
<evidence type="ECO:0000259" key="8">
    <source>
        <dbReference type="PROSITE" id="PS50928"/>
    </source>
</evidence>
<feature type="transmembrane region" description="Helical" evidence="7">
    <location>
        <begin position="242"/>
        <end position="262"/>
    </location>
</feature>
<evidence type="ECO:0000256" key="3">
    <source>
        <dbReference type="ARBA" id="ARBA00022475"/>
    </source>
</evidence>
<dbReference type="HOGENOM" id="CLU_016047_0_1_9"/>
<dbReference type="PATRIC" id="fig|886882.15.peg.2709"/>
<organism evidence="9 10">
    <name type="scientific">Paenibacillus polymyxa (strain SC2)</name>
    <name type="common">Bacillus polymyxa</name>
    <dbReference type="NCBI Taxonomy" id="886882"/>
    <lineage>
        <taxon>Bacteria</taxon>
        <taxon>Bacillati</taxon>
        <taxon>Bacillota</taxon>
        <taxon>Bacilli</taxon>
        <taxon>Bacillales</taxon>
        <taxon>Paenibacillaceae</taxon>
        <taxon>Paenibacillus</taxon>
    </lineage>
</organism>
<comment type="similarity">
    <text evidence="7">Belongs to the binding-protein-dependent transport system permease family.</text>
</comment>
<dbReference type="GO" id="GO:0055085">
    <property type="term" value="P:transmembrane transport"/>
    <property type="evidence" value="ECO:0007669"/>
    <property type="project" value="InterPro"/>
</dbReference>
<feature type="transmembrane region" description="Helical" evidence="7">
    <location>
        <begin position="104"/>
        <end position="125"/>
    </location>
</feature>
<dbReference type="Gene3D" id="1.10.3720.10">
    <property type="entry name" value="MetI-like"/>
    <property type="match status" value="1"/>
</dbReference>
<dbReference type="STRING" id="1406.LK13_00140"/>
<dbReference type="EMBL" id="CP002213">
    <property type="protein sequence ID" value="ADO56686.2"/>
    <property type="molecule type" value="Genomic_DNA"/>
</dbReference>
<dbReference type="KEGG" id="ppm:PPSC2_12740"/>
<evidence type="ECO:0000256" key="1">
    <source>
        <dbReference type="ARBA" id="ARBA00004651"/>
    </source>
</evidence>
<dbReference type="Pfam" id="PF00528">
    <property type="entry name" value="BPD_transp_1"/>
    <property type="match status" value="1"/>
</dbReference>
<dbReference type="GO" id="GO:0005886">
    <property type="term" value="C:plasma membrane"/>
    <property type="evidence" value="ECO:0007669"/>
    <property type="project" value="UniProtKB-SubCell"/>
</dbReference>